<evidence type="ECO:0000313" key="3">
    <source>
        <dbReference type="EMBL" id="MBE1494864.1"/>
    </source>
</evidence>
<feature type="compositionally biased region" description="Pro residues" evidence="1">
    <location>
        <begin position="342"/>
        <end position="354"/>
    </location>
</feature>
<proteinExistence type="predicted"/>
<feature type="region of interest" description="Disordered" evidence="1">
    <location>
        <begin position="324"/>
        <end position="354"/>
    </location>
</feature>
<dbReference type="InterPro" id="IPR036852">
    <property type="entry name" value="Peptidase_S8/S53_dom_sf"/>
</dbReference>
<dbReference type="InterPro" id="IPR000209">
    <property type="entry name" value="Peptidase_S8/S53_dom"/>
</dbReference>
<dbReference type="RefSeq" id="WP_158104401.1">
    <property type="nucleotide sequence ID" value="NZ_JADBEG010000001.1"/>
</dbReference>
<name>A0ABR9HVA9_9PSEU</name>
<dbReference type="SUPFAM" id="SSF52743">
    <property type="entry name" value="Subtilisin-like"/>
    <property type="match status" value="1"/>
</dbReference>
<dbReference type="CDD" id="cd00306">
    <property type="entry name" value="Peptidases_S8_S53"/>
    <property type="match status" value="1"/>
</dbReference>
<feature type="domain" description="Peptidase S8/S53" evidence="2">
    <location>
        <begin position="35"/>
        <end position="301"/>
    </location>
</feature>
<reference evidence="3 4" key="1">
    <citation type="submission" date="2020-10" db="EMBL/GenBank/DDBJ databases">
        <title>Sequencing the genomes of 1000 actinobacteria strains.</title>
        <authorList>
            <person name="Klenk H.-P."/>
        </authorList>
    </citation>
    <scope>NUCLEOTIDE SEQUENCE [LARGE SCALE GENOMIC DNA]</scope>
    <source>
        <strain evidence="3 4">DSM 44653</strain>
    </source>
</reference>
<sequence length="354" mass="37250">MTVANPAGGRIGGAATLQLYTGNTLADKRSPVTGQVVVGVVDTGVVILGGEPHHYIKDNLAEGWKDNEDRLPVSGEALGRYDGHGTFVAGLIKQQAPAVLIDVRRGLDESAGGADRTVAKCIEDLCAVENLKIVNLSFFGTSEEENREPAELRRALDKLFGHHPDVVVVTAAANRWTADKHWPAGFSEDFAQVIAVGAVDETVTPVPGLSPPRASFCSWWDGIDVFAGGCGILGPSVRRTQEPPPSAFPPSLLPWHAVYGNGAGTRKLITEPAETDEFTFSLWSGASFAAAKVTGLLAQAMLDGAHSGKDALAKVINPSLPRIPLPGKPEGKPYLPGIWPAPTSPKEPLAPSPA</sequence>
<organism evidence="3 4">
    <name type="scientific">Amycolatopsis lexingtonensis</name>
    <dbReference type="NCBI Taxonomy" id="218822"/>
    <lineage>
        <taxon>Bacteria</taxon>
        <taxon>Bacillati</taxon>
        <taxon>Actinomycetota</taxon>
        <taxon>Actinomycetes</taxon>
        <taxon>Pseudonocardiales</taxon>
        <taxon>Pseudonocardiaceae</taxon>
        <taxon>Amycolatopsis</taxon>
    </lineage>
</organism>
<dbReference type="Gene3D" id="3.40.50.200">
    <property type="entry name" value="Peptidase S8/S53 domain"/>
    <property type="match status" value="1"/>
</dbReference>
<dbReference type="Pfam" id="PF00082">
    <property type="entry name" value="Peptidase_S8"/>
    <property type="match status" value="1"/>
</dbReference>
<dbReference type="Proteomes" id="UP000631670">
    <property type="component" value="Unassembled WGS sequence"/>
</dbReference>
<keyword evidence="4" id="KW-1185">Reference proteome</keyword>
<accession>A0ABR9HVA9</accession>
<evidence type="ECO:0000256" key="1">
    <source>
        <dbReference type="SAM" id="MobiDB-lite"/>
    </source>
</evidence>
<evidence type="ECO:0000313" key="4">
    <source>
        <dbReference type="Proteomes" id="UP000631670"/>
    </source>
</evidence>
<comment type="caution">
    <text evidence="3">The sequence shown here is derived from an EMBL/GenBank/DDBJ whole genome shotgun (WGS) entry which is preliminary data.</text>
</comment>
<protein>
    <recommendedName>
        <fullName evidence="2">Peptidase S8/S53 domain-containing protein</fullName>
    </recommendedName>
</protein>
<evidence type="ECO:0000259" key="2">
    <source>
        <dbReference type="Pfam" id="PF00082"/>
    </source>
</evidence>
<gene>
    <name evidence="3" type="ORF">H4696_001964</name>
</gene>
<dbReference type="EMBL" id="JADBEG010000001">
    <property type="protein sequence ID" value="MBE1494864.1"/>
    <property type="molecule type" value="Genomic_DNA"/>
</dbReference>